<dbReference type="EMBL" id="JABCKV010000001">
    <property type="protein sequence ID" value="KAG5648703.1"/>
    <property type="molecule type" value="Genomic_DNA"/>
</dbReference>
<keyword evidence="1" id="KW-0175">Coiled coil</keyword>
<feature type="compositionally biased region" description="Low complexity" evidence="2">
    <location>
        <begin position="456"/>
        <end position="473"/>
    </location>
</feature>
<protein>
    <submittedName>
        <fullName evidence="3">Uncharacterized protein</fullName>
    </submittedName>
</protein>
<reference evidence="3" key="2">
    <citation type="submission" date="2021-10" db="EMBL/GenBank/DDBJ databases">
        <title>Phylogenomics reveals ancestral predisposition of the termite-cultivated fungus Termitomyces towards a domesticated lifestyle.</title>
        <authorList>
            <person name="Auxier B."/>
            <person name="Grum-Grzhimaylo A."/>
            <person name="Cardenas M.E."/>
            <person name="Lodge J.D."/>
            <person name="Laessoe T."/>
            <person name="Pedersen O."/>
            <person name="Smith M.E."/>
            <person name="Kuyper T.W."/>
            <person name="Franco-Molano E.A."/>
            <person name="Baroni T.J."/>
            <person name="Aanen D.K."/>
        </authorList>
    </citation>
    <scope>NUCLEOTIDE SEQUENCE</scope>
    <source>
        <strain evidence="3">AP01</strain>
        <tissue evidence="3">Mycelium</tissue>
    </source>
</reference>
<feature type="region of interest" description="Disordered" evidence="2">
    <location>
        <begin position="599"/>
        <end position="664"/>
    </location>
</feature>
<accession>A0A9P7KFM2</accession>
<evidence type="ECO:0000256" key="1">
    <source>
        <dbReference type="SAM" id="Coils"/>
    </source>
</evidence>
<feature type="compositionally biased region" description="Basic and acidic residues" evidence="2">
    <location>
        <begin position="600"/>
        <end position="612"/>
    </location>
</feature>
<feature type="region of interest" description="Disordered" evidence="2">
    <location>
        <begin position="334"/>
        <end position="473"/>
    </location>
</feature>
<feature type="coiled-coil region" evidence="1">
    <location>
        <begin position="207"/>
        <end position="255"/>
    </location>
</feature>
<sequence length="947" mass="104435">MESSRPASPESLLANSFHHANSTIDDLTLALANFSRVPSPEPPTLLTCCCGGGDCENVGVWLDLKTRLESRLILSAGKFPPNAFCAELTVPEVGQALLEKHEAYVRRHEPPQESHGDEESVPDHSALQMSELFREKAKLEKVGHILALIHQILLNAITLQRLNQALVNNEVTEVSTKTILHELQEARATISRLTAQHARSVGWENRLSTAMRERDDMQQERDGESNRAKLAETRFAAMKDKAAKLQSDVRRLQDTLEERRHHRLEFSDNILKDARSRLEAIHSSLGQTAMIEPTELTRVLESLVNDNETLKRDNLELQTMLTDSREEINALQGEVDEHRAKPPSRHGASTPQLRHQIFTGSVPGSLGKDHSEPLTPETNRRPLSPADSLTPSEARFTPLSQPQPRYAPPHVSIDVDDSFLDDPSSPEKPKTHKTILLLTRSRAVQTDPWPSPLPVPSYLSSSPRDPRSESSSFSDTLHSHLSVLLDRFYGLQNRLSQADALTLTNRLKRQHLRGADVGYLSRSTVNNILLEATNLRSQFRFLLEDDSVVTPCTRKDFRILFKLFKEIFAEMGELRVVLNDVILDPSCAPRISELALNPSKVEEERKEKERESAGNSATSGWMAPISKLFSPTGRGESSGERSGLLRSVSGRGTRRPHFIPKLGPALSASTTTVNVEFSGTAVGRSTTSTVTSQVKTVEEEASGSSTPSTGVMNIFAGAPRNATPDPWVVVSKGPRRLQSFMKPSTSNEFNPATLRRSANGLRGTGNAISRDVDAVIDVERPLQGDEDADDLTPLLQRTLRKRGLSDSSIRSTFASHAEETKLQRPSVLDASMWSGSSSVFQTLSMTVQTLRNTAVTPSAPGPIDLETPVIASEPQDERLRSQAVPEIQATRTPGLRHLLPNLSSWAAASEGALEPSSHPFLMGSVRDDAFMPPRAPRPGDSHGHEYF</sequence>
<dbReference type="AlphaFoldDB" id="A0A9P7KFM2"/>
<reference evidence="3" key="1">
    <citation type="submission" date="2020-07" db="EMBL/GenBank/DDBJ databases">
        <authorList>
            <person name="Nieuwenhuis M."/>
            <person name="Van De Peppel L.J.J."/>
        </authorList>
    </citation>
    <scope>NUCLEOTIDE SEQUENCE</scope>
    <source>
        <strain evidence="3">AP01</strain>
        <tissue evidence="3">Mycelium</tissue>
    </source>
</reference>
<comment type="caution">
    <text evidence="3">The sequence shown here is derived from an EMBL/GenBank/DDBJ whole genome shotgun (WGS) entry which is preliminary data.</text>
</comment>
<feature type="compositionally biased region" description="Polar residues" evidence="2">
    <location>
        <begin position="741"/>
        <end position="750"/>
    </location>
</feature>
<feature type="region of interest" description="Disordered" evidence="2">
    <location>
        <begin position="741"/>
        <end position="762"/>
    </location>
</feature>
<evidence type="ECO:0000313" key="4">
    <source>
        <dbReference type="Proteomes" id="UP000775547"/>
    </source>
</evidence>
<feature type="compositionally biased region" description="Low complexity" evidence="2">
    <location>
        <begin position="630"/>
        <end position="651"/>
    </location>
</feature>
<proteinExistence type="predicted"/>
<keyword evidence="4" id="KW-1185">Reference proteome</keyword>
<gene>
    <name evidence="3" type="ORF">DXG03_000050</name>
</gene>
<organism evidence="3 4">
    <name type="scientific">Asterophora parasitica</name>
    <dbReference type="NCBI Taxonomy" id="117018"/>
    <lineage>
        <taxon>Eukaryota</taxon>
        <taxon>Fungi</taxon>
        <taxon>Dikarya</taxon>
        <taxon>Basidiomycota</taxon>
        <taxon>Agaricomycotina</taxon>
        <taxon>Agaricomycetes</taxon>
        <taxon>Agaricomycetidae</taxon>
        <taxon>Agaricales</taxon>
        <taxon>Tricholomatineae</taxon>
        <taxon>Lyophyllaceae</taxon>
        <taxon>Asterophora</taxon>
    </lineage>
</organism>
<dbReference type="Proteomes" id="UP000775547">
    <property type="component" value="Unassembled WGS sequence"/>
</dbReference>
<dbReference type="OrthoDB" id="4088568at2759"/>
<name>A0A9P7KFM2_9AGAR</name>
<evidence type="ECO:0000256" key="2">
    <source>
        <dbReference type="SAM" id="MobiDB-lite"/>
    </source>
</evidence>
<evidence type="ECO:0000313" key="3">
    <source>
        <dbReference type="EMBL" id="KAG5648703.1"/>
    </source>
</evidence>